<evidence type="ECO:0000313" key="1">
    <source>
        <dbReference type="EMBL" id="KAI0050729.1"/>
    </source>
</evidence>
<comment type="caution">
    <text evidence="1">The sequence shown here is derived from an EMBL/GenBank/DDBJ whole genome shotgun (WGS) entry which is preliminary data.</text>
</comment>
<dbReference type="Proteomes" id="UP000814033">
    <property type="component" value="Unassembled WGS sequence"/>
</dbReference>
<reference evidence="1" key="1">
    <citation type="submission" date="2021-02" db="EMBL/GenBank/DDBJ databases">
        <authorList>
            <consortium name="DOE Joint Genome Institute"/>
            <person name="Ahrendt S."/>
            <person name="Looney B.P."/>
            <person name="Miyauchi S."/>
            <person name="Morin E."/>
            <person name="Drula E."/>
            <person name="Courty P.E."/>
            <person name="Chicoki N."/>
            <person name="Fauchery L."/>
            <person name="Kohler A."/>
            <person name="Kuo A."/>
            <person name="Labutti K."/>
            <person name="Pangilinan J."/>
            <person name="Lipzen A."/>
            <person name="Riley R."/>
            <person name="Andreopoulos W."/>
            <person name="He G."/>
            <person name="Johnson J."/>
            <person name="Barry K.W."/>
            <person name="Grigoriev I.V."/>
            <person name="Nagy L."/>
            <person name="Hibbett D."/>
            <person name="Henrissat B."/>
            <person name="Matheny P.B."/>
            <person name="Labbe J."/>
            <person name="Martin F."/>
        </authorList>
    </citation>
    <scope>NUCLEOTIDE SEQUENCE</scope>
    <source>
        <strain evidence="1">FP105234-sp</strain>
    </source>
</reference>
<name>A0ACB8S379_9AGAM</name>
<sequence length="357" mass="37625">MSKNERDDVLNMLASRFFSAMLDDIVMDAALQSHQEEARNRTVCDICHTRCGQVHVPSAVGYAGVHNGAGSSRPATPAGDAKSGSTSSPSKDGNVVLDCVNCDRQVASNRYAAHLSGCMNLGTGTRRAATRTASSKPKLGSEAGRSASPYLDNGSISDDSPRIPPASFAKQPKPKGRPPKNRPKVPPADELVNPANHKRPGSPLSSPPKKAKKQKLSGPAISRVKSLGDSNPPLNTNQLLGLPSAKSRSNIPSRLRESSTSFLEPDPSTSPDSRSSSPGTVPVSAATPSSHTSETLKWNPPANGHGKSNGVGKEKKLPPRLPSPPRPRSPVIRRPETDYLVDVEGDETGSSTDTDSD</sequence>
<keyword evidence="2" id="KW-1185">Reference proteome</keyword>
<accession>A0ACB8S379</accession>
<organism evidence="1 2">
    <name type="scientific">Auriscalpium vulgare</name>
    <dbReference type="NCBI Taxonomy" id="40419"/>
    <lineage>
        <taxon>Eukaryota</taxon>
        <taxon>Fungi</taxon>
        <taxon>Dikarya</taxon>
        <taxon>Basidiomycota</taxon>
        <taxon>Agaricomycotina</taxon>
        <taxon>Agaricomycetes</taxon>
        <taxon>Russulales</taxon>
        <taxon>Auriscalpiaceae</taxon>
        <taxon>Auriscalpium</taxon>
    </lineage>
</organism>
<protein>
    <submittedName>
        <fullName evidence="1">Uncharacterized protein</fullName>
    </submittedName>
</protein>
<proteinExistence type="predicted"/>
<gene>
    <name evidence="1" type="ORF">FA95DRAFT_1676574</name>
</gene>
<evidence type="ECO:0000313" key="2">
    <source>
        <dbReference type="Proteomes" id="UP000814033"/>
    </source>
</evidence>
<dbReference type="EMBL" id="MU275859">
    <property type="protein sequence ID" value="KAI0050729.1"/>
    <property type="molecule type" value="Genomic_DNA"/>
</dbReference>
<reference evidence="1" key="2">
    <citation type="journal article" date="2022" name="New Phytol.">
        <title>Evolutionary transition to the ectomycorrhizal habit in the genomes of a hyperdiverse lineage of mushroom-forming fungi.</title>
        <authorList>
            <person name="Looney B."/>
            <person name="Miyauchi S."/>
            <person name="Morin E."/>
            <person name="Drula E."/>
            <person name="Courty P.E."/>
            <person name="Kohler A."/>
            <person name="Kuo A."/>
            <person name="LaButti K."/>
            <person name="Pangilinan J."/>
            <person name="Lipzen A."/>
            <person name="Riley R."/>
            <person name="Andreopoulos W."/>
            <person name="He G."/>
            <person name="Johnson J."/>
            <person name="Nolan M."/>
            <person name="Tritt A."/>
            <person name="Barry K.W."/>
            <person name="Grigoriev I.V."/>
            <person name="Nagy L.G."/>
            <person name="Hibbett D."/>
            <person name="Henrissat B."/>
            <person name="Matheny P.B."/>
            <person name="Labbe J."/>
            <person name="Martin F.M."/>
        </authorList>
    </citation>
    <scope>NUCLEOTIDE SEQUENCE</scope>
    <source>
        <strain evidence="1">FP105234-sp</strain>
    </source>
</reference>